<name>A0A091DXP7_FUKDA</name>
<dbReference type="AlphaFoldDB" id="A0A091DXP7"/>
<gene>
    <name evidence="1" type="ORF">H920_02714</name>
</gene>
<sequence>MLKRWNFSQPNRGNQLILKAWFHPQAQYCNLPHVTVKPLDVQQLEKAEHIVDMRTSPTHHDATTEHSQINDVELNATQALTLLPELNEDIEHSHAHQKAPAQFRPCAG</sequence>
<evidence type="ECO:0000313" key="2">
    <source>
        <dbReference type="Proteomes" id="UP000028990"/>
    </source>
</evidence>
<evidence type="ECO:0000313" key="1">
    <source>
        <dbReference type="EMBL" id="KFO35857.1"/>
    </source>
</evidence>
<dbReference type="EMBL" id="KN121627">
    <property type="protein sequence ID" value="KFO35857.1"/>
    <property type="molecule type" value="Genomic_DNA"/>
</dbReference>
<accession>A0A091DXP7</accession>
<protein>
    <submittedName>
        <fullName evidence="1">Uncharacterized protein</fullName>
    </submittedName>
</protein>
<dbReference type="Proteomes" id="UP000028990">
    <property type="component" value="Unassembled WGS sequence"/>
</dbReference>
<organism evidence="1 2">
    <name type="scientific">Fukomys damarensis</name>
    <name type="common">Damaraland mole rat</name>
    <name type="synonym">Cryptomys damarensis</name>
    <dbReference type="NCBI Taxonomy" id="885580"/>
    <lineage>
        <taxon>Eukaryota</taxon>
        <taxon>Metazoa</taxon>
        <taxon>Chordata</taxon>
        <taxon>Craniata</taxon>
        <taxon>Vertebrata</taxon>
        <taxon>Euteleostomi</taxon>
        <taxon>Mammalia</taxon>
        <taxon>Eutheria</taxon>
        <taxon>Euarchontoglires</taxon>
        <taxon>Glires</taxon>
        <taxon>Rodentia</taxon>
        <taxon>Hystricomorpha</taxon>
        <taxon>Bathyergidae</taxon>
        <taxon>Fukomys</taxon>
    </lineage>
</organism>
<reference evidence="1 2" key="1">
    <citation type="submission" date="2013-11" db="EMBL/GenBank/DDBJ databases">
        <title>The Damaraland mole rat (Fukomys damarensis) genome and evolution of African mole rats.</title>
        <authorList>
            <person name="Gladyshev V.N."/>
            <person name="Fang X."/>
        </authorList>
    </citation>
    <scope>NUCLEOTIDE SEQUENCE [LARGE SCALE GENOMIC DNA]</scope>
    <source>
        <tissue evidence="1">Liver</tissue>
    </source>
</reference>
<proteinExistence type="predicted"/>
<keyword evidence="2" id="KW-1185">Reference proteome</keyword>